<feature type="compositionally biased region" description="Basic and acidic residues" evidence="1">
    <location>
        <begin position="1"/>
        <end position="16"/>
    </location>
</feature>
<reference evidence="2 3" key="1">
    <citation type="journal article" date="2019" name="Sci. Rep.">
        <title>Orb-weaving spider Araneus ventricosus genome elucidates the spidroin gene catalogue.</title>
        <authorList>
            <person name="Kono N."/>
            <person name="Nakamura H."/>
            <person name="Ohtoshi R."/>
            <person name="Moran D.A.P."/>
            <person name="Shinohara A."/>
            <person name="Yoshida Y."/>
            <person name="Fujiwara M."/>
            <person name="Mori M."/>
            <person name="Tomita M."/>
            <person name="Arakawa K."/>
        </authorList>
    </citation>
    <scope>NUCLEOTIDE SEQUENCE [LARGE SCALE GENOMIC DNA]</scope>
</reference>
<evidence type="ECO:0000256" key="1">
    <source>
        <dbReference type="SAM" id="MobiDB-lite"/>
    </source>
</evidence>
<protein>
    <submittedName>
        <fullName evidence="2">Uncharacterized protein</fullName>
    </submittedName>
</protein>
<proteinExistence type="predicted"/>
<feature type="compositionally biased region" description="Basic residues" evidence="1">
    <location>
        <begin position="17"/>
        <end position="26"/>
    </location>
</feature>
<keyword evidence="3" id="KW-1185">Reference proteome</keyword>
<dbReference type="EMBL" id="BGPR01013406">
    <property type="protein sequence ID" value="GBN60499.1"/>
    <property type="molecule type" value="Genomic_DNA"/>
</dbReference>
<comment type="caution">
    <text evidence="2">The sequence shown here is derived from an EMBL/GenBank/DDBJ whole genome shotgun (WGS) entry which is preliminary data.</text>
</comment>
<gene>
    <name evidence="2" type="ORF">AVEN_224363_1</name>
</gene>
<dbReference type="AlphaFoldDB" id="A0A4Y2QAA9"/>
<evidence type="ECO:0000313" key="2">
    <source>
        <dbReference type="EMBL" id="GBN60499.1"/>
    </source>
</evidence>
<organism evidence="2 3">
    <name type="scientific">Araneus ventricosus</name>
    <name type="common">Orbweaver spider</name>
    <name type="synonym">Epeira ventricosa</name>
    <dbReference type="NCBI Taxonomy" id="182803"/>
    <lineage>
        <taxon>Eukaryota</taxon>
        <taxon>Metazoa</taxon>
        <taxon>Ecdysozoa</taxon>
        <taxon>Arthropoda</taxon>
        <taxon>Chelicerata</taxon>
        <taxon>Arachnida</taxon>
        <taxon>Araneae</taxon>
        <taxon>Araneomorphae</taxon>
        <taxon>Entelegynae</taxon>
        <taxon>Araneoidea</taxon>
        <taxon>Araneidae</taxon>
        <taxon>Araneus</taxon>
    </lineage>
</organism>
<name>A0A4Y2QAA9_ARAVE</name>
<dbReference type="Proteomes" id="UP000499080">
    <property type="component" value="Unassembled WGS sequence"/>
</dbReference>
<sequence length="96" mass="10822">MLQNKTPKESKEEKTAKIQKQKKKKIYQPPSKRQLKSVIVILSPLSDRKEEISFSYIQAHSGEEPELLKHSLIIQGIKCSLLGSLPGSDSNVPLPR</sequence>
<feature type="region of interest" description="Disordered" evidence="1">
    <location>
        <begin position="1"/>
        <end position="30"/>
    </location>
</feature>
<accession>A0A4Y2QAA9</accession>
<evidence type="ECO:0000313" key="3">
    <source>
        <dbReference type="Proteomes" id="UP000499080"/>
    </source>
</evidence>